<comment type="caution">
    <text evidence="2">The sequence shown here is derived from an EMBL/GenBank/DDBJ whole genome shotgun (WGS) entry which is preliminary data.</text>
</comment>
<dbReference type="PANTHER" id="PTHR14000:SF17">
    <property type="entry name" value="MYB-LIKE DOMAIN-CONTAINING PROTEIN"/>
    <property type="match status" value="1"/>
</dbReference>
<feature type="region of interest" description="Disordered" evidence="1">
    <location>
        <begin position="475"/>
        <end position="494"/>
    </location>
</feature>
<evidence type="ECO:0000313" key="2">
    <source>
        <dbReference type="EMBL" id="PNX95628.1"/>
    </source>
</evidence>
<proteinExistence type="predicted"/>
<gene>
    <name evidence="2" type="ORF">L195_g018821</name>
    <name evidence="3" type="ORF">L195_g025711</name>
</gene>
<dbReference type="AlphaFoldDB" id="A0A2K3MXU5"/>
<protein>
    <submittedName>
        <fullName evidence="2">Uncharacterized protein</fullName>
    </submittedName>
</protein>
<evidence type="ECO:0000256" key="1">
    <source>
        <dbReference type="SAM" id="MobiDB-lite"/>
    </source>
</evidence>
<dbReference type="STRING" id="57577.A0A2K3MXU5"/>
<reference evidence="2 4" key="1">
    <citation type="journal article" date="2014" name="Am. J. Bot.">
        <title>Genome assembly and annotation for red clover (Trifolium pratense; Fabaceae).</title>
        <authorList>
            <person name="Istvanek J."/>
            <person name="Jaros M."/>
            <person name="Krenek A."/>
            <person name="Repkova J."/>
        </authorList>
    </citation>
    <scope>NUCLEOTIDE SEQUENCE [LARGE SCALE GENOMIC DNA]</scope>
    <source>
        <strain evidence="4">cv. Tatra</strain>
        <tissue evidence="2">Young leaves</tissue>
    </source>
</reference>
<dbReference type="EMBL" id="ASHM01013665">
    <property type="protein sequence ID" value="PNX95628.1"/>
    <property type="molecule type" value="Genomic_DNA"/>
</dbReference>
<name>A0A2K3MXU5_TRIPR</name>
<dbReference type="EMBL" id="ASHM01021316">
    <property type="protein sequence ID" value="PNY02404.1"/>
    <property type="molecule type" value="Genomic_DNA"/>
</dbReference>
<feature type="compositionally biased region" description="Acidic residues" evidence="1">
    <location>
        <begin position="481"/>
        <end position="494"/>
    </location>
</feature>
<feature type="non-terminal residue" evidence="2">
    <location>
        <position position="1"/>
    </location>
</feature>
<sequence length="494" mass="55032">GKRKTIVLGLKCESGGANEKRKRGGNEIVEELKKEPVEGGVKGKRKHGCGEIAKGWTKEQELALRKAYFTTKPTPHFWKNVAKMASHNPCAIWASSCFSWPKAKSSCHLGLGISVDILTLVPLKQKSSRQKQLRKIGPRSNTMFLGIPLSLHTIFANKSEWPRFKPSSCIERSCQQSQHPGEVMPKSQSISNYKYIGLICHLKTVQQRGHSGRVAHSVSCRRPGSEDGADMGFIIFLAKHVPGKSKQDCFDRVHDDFHTPPQCQPRSRAKAINSSPLRKFSISASKLLKPTEKKSRKSNILKPKNIINQKSIENLLQRHLKVDQDHKGDIFSILEPNIDFSISTNAIQPSQKLCTPKQQKENQGLLLSCTERSPSSSSHKKYPSRFSVAPGVQDLGSPPVLKQVKNKVQHEKYVNQLRVRDLRRRAASCRAKMSAVGDGNDIQKKDVKAAKVALVSEARDAINRFQQSQVNLMDNTCSSDGDYDGDIGVECESE</sequence>
<reference evidence="2 4" key="2">
    <citation type="journal article" date="2017" name="Front. Plant Sci.">
        <title>Gene Classification and Mining of Molecular Markers Useful in Red Clover (Trifolium pratense) Breeding.</title>
        <authorList>
            <person name="Istvanek J."/>
            <person name="Dluhosova J."/>
            <person name="Dluhos P."/>
            <person name="Patkova L."/>
            <person name="Nedelnik J."/>
            <person name="Repkova J."/>
        </authorList>
    </citation>
    <scope>NUCLEOTIDE SEQUENCE [LARGE SCALE GENOMIC DNA]</scope>
    <source>
        <strain evidence="4">cv. Tatra</strain>
        <tissue evidence="2">Young leaves</tissue>
    </source>
</reference>
<dbReference type="Proteomes" id="UP000236291">
    <property type="component" value="Unassembled WGS sequence"/>
</dbReference>
<evidence type="ECO:0000313" key="4">
    <source>
        <dbReference type="Proteomes" id="UP000236291"/>
    </source>
</evidence>
<organism evidence="2 4">
    <name type="scientific">Trifolium pratense</name>
    <name type="common">Red clover</name>
    <dbReference type="NCBI Taxonomy" id="57577"/>
    <lineage>
        <taxon>Eukaryota</taxon>
        <taxon>Viridiplantae</taxon>
        <taxon>Streptophyta</taxon>
        <taxon>Embryophyta</taxon>
        <taxon>Tracheophyta</taxon>
        <taxon>Spermatophyta</taxon>
        <taxon>Magnoliopsida</taxon>
        <taxon>eudicotyledons</taxon>
        <taxon>Gunneridae</taxon>
        <taxon>Pentapetalae</taxon>
        <taxon>rosids</taxon>
        <taxon>fabids</taxon>
        <taxon>Fabales</taxon>
        <taxon>Fabaceae</taxon>
        <taxon>Papilionoideae</taxon>
        <taxon>50 kb inversion clade</taxon>
        <taxon>NPAAA clade</taxon>
        <taxon>Hologalegina</taxon>
        <taxon>IRL clade</taxon>
        <taxon>Trifolieae</taxon>
        <taxon>Trifolium</taxon>
    </lineage>
</organism>
<dbReference type="ExpressionAtlas" id="A0A2K3MXU5">
    <property type="expression patterns" value="baseline"/>
</dbReference>
<dbReference type="PANTHER" id="PTHR14000">
    <property type="entry name" value="FINGER CCCH DOMAIN PROTEIN, PUTATIVE (DUF3755)-RELATED"/>
    <property type="match status" value="1"/>
</dbReference>
<evidence type="ECO:0000313" key="3">
    <source>
        <dbReference type="EMBL" id="PNY02404.1"/>
    </source>
</evidence>
<accession>A0A2K3MXU5</accession>